<dbReference type="AlphaFoldDB" id="A0A5C5C7U8"/>
<reference evidence="13 14" key="1">
    <citation type="journal article" date="2005" name="Appl. Environ. Microbiol.">
        <title>Intestinal bacterial communities that produce active estrogen-like compounds enterodiol and enterolactone in humans.</title>
        <authorList>
            <person name="Clavel T."/>
            <person name="Henderson G."/>
            <person name="Alpert C.A."/>
            <person name="Philippe C."/>
            <person name="Rigottier-Gois L."/>
            <person name="Dore J."/>
            <person name="Blaut M."/>
        </authorList>
    </citation>
    <scope>NUCLEOTIDE SEQUENCE [LARGE SCALE GENOMIC DNA]</scope>
    <source>
        <strain evidence="13 14">SECO-MT75m2</strain>
    </source>
</reference>
<evidence type="ECO:0000256" key="9">
    <source>
        <dbReference type="ARBA" id="ARBA00023455"/>
    </source>
</evidence>
<dbReference type="Pfam" id="PF00664">
    <property type="entry name" value="ABC_membrane"/>
    <property type="match status" value="1"/>
</dbReference>
<dbReference type="PANTHER" id="PTHR43394">
    <property type="entry name" value="ATP-DEPENDENT PERMEASE MDL1, MITOCHONDRIAL"/>
    <property type="match status" value="1"/>
</dbReference>
<evidence type="ECO:0000259" key="11">
    <source>
        <dbReference type="PROSITE" id="PS50893"/>
    </source>
</evidence>
<dbReference type="PROSITE" id="PS50929">
    <property type="entry name" value="ABC_TM1F"/>
    <property type="match status" value="1"/>
</dbReference>
<gene>
    <name evidence="13" type="ORF">FIC87_03100</name>
</gene>
<feature type="transmembrane region" description="Helical" evidence="10">
    <location>
        <begin position="164"/>
        <end position="190"/>
    </location>
</feature>
<dbReference type="InterPro" id="IPR039421">
    <property type="entry name" value="Type_1_exporter"/>
</dbReference>
<dbReference type="PROSITE" id="PS50893">
    <property type="entry name" value="ABC_TRANSPORTER_2"/>
    <property type="match status" value="1"/>
</dbReference>
<feature type="domain" description="ABC transporter" evidence="11">
    <location>
        <begin position="352"/>
        <end position="584"/>
    </location>
</feature>
<dbReference type="GO" id="GO:0005524">
    <property type="term" value="F:ATP binding"/>
    <property type="evidence" value="ECO:0007669"/>
    <property type="project" value="UniProtKB-KW"/>
</dbReference>
<comment type="subcellular location">
    <subcellularLocation>
        <location evidence="1">Cell inner membrane</location>
        <topology evidence="1">Multi-pass membrane protein</topology>
    </subcellularLocation>
</comment>
<dbReference type="Pfam" id="PF00005">
    <property type="entry name" value="ABC_tran"/>
    <property type="match status" value="1"/>
</dbReference>
<dbReference type="PANTHER" id="PTHR43394:SF1">
    <property type="entry name" value="ATP-BINDING CASSETTE SUB-FAMILY B MEMBER 10, MITOCHONDRIAL"/>
    <property type="match status" value="1"/>
</dbReference>
<feature type="domain" description="ABC transmembrane type-1" evidence="12">
    <location>
        <begin position="35"/>
        <end position="321"/>
    </location>
</feature>
<sequence>MTETSEQDRQRDEAGREAIRRLSRPVKGRVMLAQAFTVLSALLSFAPYLALVWLGDLFLAGEGPLAQVDASKVHEIALLLVMAFLSQLFFRALALIITHFADMKLRYVIRKGIVERLSRAPLAWFSATESGKVRSAVQDDTKTVHTVIAHGPVDRLNGVLQPMVLLAFMFWINWRLALIGIATIPFYFLLQALSMKDMGPKTAEMNGHLAQVSSTMVELVSGIKVVKAFGKTGEAHRNYADAASAFSQSYWDWCAPLIGLCSIAGELISSPLLLLINLGGGALVMGAGLATLPQVLACALIAIVLPTAISAVANSTWSYQMAGAAAVRLCEILDTPSIPESKTSKKPDGVVVEVNDVSYSYGDTQALRGVSLVLNPGTTTALIGPSGSGKSTLATLIARFDDPESGSIRLGGVDLRDISSRDLYNMVSFVLQDPMLINASIGRNISLAKPEASLEEIREAARTAQIDDFIMSLPKGYDSVLGTDCSLSGGEGQRVSIARALLADTPILIMDEATAFADPDSELEIQKALSALVEGRTVLAIAHRLNAVLGADQIAVLEEGKIVALGTHAEIQDNEHYQALLKQGGLCGSEEEGDADE</sequence>
<keyword evidence="6 13" id="KW-0067">ATP-binding</keyword>
<evidence type="ECO:0000313" key="14">
    <source>
        <dbReference type="Proteomes" id="UP000312594"/>
    </source>
</evidence>
<dbReference type="InterPro" id="IPR027417">
    <property type="entry name" value="P-loop_NTPase"/>
</dbReference>
<dbReference type="GO" id="GO:0016887">
    <property type="term" value="F:ATP hydrolysis activity"/>
    <property type="evidence" value="ECO:0007669"/>
    <property type="project" value="InterPro"/>
</dbReference>
<keyword evidence="5" id="KW-0547">Nucleotide-binding</keyword>
<evidence type="ECO:0000256" key="2">
    <source>
        <dbReference type="ARBA" id="ARBA00022448"/>
    </source>
</evidence>
<dbReference type="SUPFAM" id="SSF90123">
    <property type="entry name" value="ABC transporter transmembrane region"/>
    <property type="match status" value="1"/>
</dbReference>
<accession>A0A5C5C7U8</accession>
<protein>
    <submittedName>
        <fullName evidence="13">ABC transporter ATP-binding protein</fullName>
    </submittedName>
</protein>
<dbReference type="FunFam" id="3.40.50.300:FF:000221">
    <property type="entry name" value="Multidrug ABC transporter ATP-binding protein"/>
    <property type="match status" value="1"/>
</dbReference>
<dbReference type="SMART" id="SM00382">
    <property type="entry name" value="AAA"/>
    <property type="match status" value="1"/>
</dbReference>
<evidence type="ECO:0000256" key="8">
    <source>
        <dbReference type="ARBA" id="ARBA00023136"/>
    </source>
</evidence>
<evidence type="ECO:0000313" key="13">
    <source>
        <dbReference type="EMBL" id="TNU94862.1"/>
    </source>
</evidence>
<dbReference type="RefSeq" id="WP_139912162.1">
    <property type="nucleotide sequence ID" value="NZ_VEVP01000004.1"/>
</dbReference>
<keyword evidence="2" id="KW-0813">Transport</keyword>
<comment type="similarity">
    <text evidence="9">Belongs to the ABC transporter superfamily. Siderophore-Fe(3+) uptake transporter (SIUT) (TC 3.A.1.21) family.</text>
</comment>
<dbReference type="InterPro" id="IPR003593">
    <property type="entry name" value="AAA+_ATPase"/>
</dbReference>
<dbReference type="Proteomes" id="UP000312594">
    <property type="component" value="Unassembled WGS sequence"/>
</dbReference>
<dbReference type="Gene3D" id="1.20.1560.10">
    <property type="entry name" value="ABC transporter type 1, transmembrane domain"/>
    <property type="match status" value="1"/>
</dbReference>
<evidence type="ECO:0000256" key="1">
    <source>
        <dbReference type="ARBA" id="ARBA00004429"/>
    </source>
</evidence>
<keyword evidence="4 10" id="KW-0812">Transmembrane</keyword>
<comment type="caution">
    <text evidence="13">The sequence shown here is derived from an EMBL/GenBank/DDBJ whole genome shotgun (WGS) entry which is preliminary data.</text>
</comment>
<keyword evidence="3" id="KW-1003">Cell membrane</keyword>
<dbReference type="SUPFAM" id="SSF52540">
    <property type="entry name" value="P-loop containing nucleoside triphosphate hydrolases"/>
    <property type="match status" value="1"/>
</dbReference>
<evidence type="ECO:0000256" key="6">
    <source>
        <dbReference type="ARBA" id="ARBA00022840"/>
    </source>
</evidence>
<organism evidence="13 14">
    <name type="scientific">Eggerthella lenta</name>
    <name type="common">Eubacterium lentum</name>
    <dbReference type="NCBI Taxonomy" id="84112"/>
    <lineage>
        <taxon>Bacteria</taxon>
        <taxon>Bacillati</taxon>
        <taxon>Actinomycetota</taxon>
        <taxon>Coriobacteriia</taxon>
        <taxon>Eggerthellales</taxon>
        <taxon>Eggerthellaceae</taxon>
        <taxon>Eggerthella</taxon>
    </lineage>
</organism>
<feature type="transmembrane region" description="Helical" evidence="10">
    <location>
        <begin position="76"/>
        <end position="101"/>
    </location>
</feature>
<evidence type="ECO:0000256" key="5">
    <source>
        <dbReference type="ARBA" id="ARBA00022741"/>
    </source>
</evidence>
<evidence type="ECO:0000256" key="4">
    <source>
        <dbReference type="ARBA" id="ARBA00022692"/>
    </source>
</evidence>
<keyword evidence="7 10" id="KW-1133">Transmembrane helix</keyword>
<dbReference type="InterPro" id="IPR036640">
    <property type="entry name" value="ABC1_TM_sf"/>
</dbReference>
<evidence type="ECO:0000259" key="12">
    <source>
        <dbReference type="PROSITE" id="PS50929"/>
    </source>
</evidence>
<proteinExistence type="inferred from homology"/>
<evidence type="ECO:0000256" key="7">
    <source>
        <dbReference type="ARBA" id="ARBA00022989"/>
    </source>
</evidence>
<evidence type="ECO:0000256" key="10">
    <source>
        <dbReference type="SAM" id="Phobius"/>
    </source>
</evidence>
<feature type="transmembrane region" description="Helical" evidence="10">
    <location>
        <begin position="30"/>
        <end position="54"/>
    </location>
</feature>
<dbReference type="Gene3D" id="3.40.50.300">
    <property type="entry name" value="P-loop containing nucleotide triphosphate hydrolases"/>
    <property type="match status" value="1"/>
</dbReference>
<dbReference type="InterPro" id="IPR011527">
    <property type="entry name" value="ABC1_TM_dom"/>
</dbReference>
<name>A0A5C5C7U8_EGGLN</name>
<dbReference type="GO" id="GO:0005886">
    <property type="term" value="C:plasma membrane"/>
    <property type="evidence" value="ECO:0007669"/>
    <property type="project" value="UniProtKB-SubCell"/>
</dbReference>
<keyword evidence="8 10" id="KW-0472">Membrane</keyword>
<dbReference type="EMBL" id="VEVP01000004">
    <property type="protein sequence ID" value="TNU94862.1"/>
    <property type="molecule type" value="Genomic_DNA"/>
</dbReference>
<dbReference type="InterPro" id="IPR003439">
    <property type="entry name" value="ABC_transporter-like_ATP-bd"/>
</dbReference>
<dbReference type="GO" id="GO:0015421">
    <property type="term" value="F:ABC-type oligopeptide transporter activity"/>
    <property type="evidence" value="ECO:0007669"/>
    <property type="project" value="TreeGrafter"/>
</dbReference>
<dbReference type="CDD" id="cd07346">
    <property type="entry name" value="ABC_6TM_exporters"/>
    <property type="match status" value="1"/>
</dbReference>
<evidence type="ECO:0000256" key="3">
    <source>
        <dbReference type="ARBA" id="ARBA00022475"/>
    </source>
</evidence>